<dbReference type="AlphaFoldDB" id="A0AAU9PSN9"/>
<dbReference type="InterPro" id="IPR046956">
    <property type="entry name" value="RLP23-like"/>
</dbReference>
<comment type="caution">
    <text evidence="9">The sequence shown here is derived from an EMBL/GenBank/DDBJ whole genome shotgun (WGS) entry which is preliminary data.</text>
</comment>
<keyword evidence="8" id="KW-0325">Glycoprotein</keyword>
<sequence length="491" mass="54692">MPSTFTVEAIYTVIGAVHICINTNLCNLTYLYLNNNSAIIEFPVFLNNLSGCISLPLQWLDASHSQFVGPPSYKIQTLTNLTHLEMSSCNLGPSFPKWIQTLKNLVYLDISNNGISDTIPMEVWDMWPSQLICMNLSSNNISGKAPDLSLNFDNNSVIDLSSNGFYGQISNVSSTVASLNLSRNKFYGGISFLCQIVHGLLEFLDLSHNSLTGQIPDCLWHFKELKVLNLGHNNLSGRLPPPIGSLIQLEVLDLHKNGLFGELPLSIKNCTNLTTLILGANKFSGNVPVWIGEKLSWLYVLILRSNIFFGTIPLQLCQLPNLQILDLSMNHLHGTIPSCLDNLMSMVQEGLLPTQNVHSYSIEWYYSGGGLYDFQDDEYVDHAMIEWQGDEQEFFRNLVLLKSIDLRCPLSLSHFRCMHRHLLSSNVVKKVSHNKAVTEGVHSNILMTEGVATGGEAARENADRGQLHRRRIFLPRSPPPSAASSGHAIWA</sequence>
<protein>
    <recommendedName>
        <fullName evidence="11">Leucine-rich repeat-containing N-terminal plant-type domain-containing protein</fullName>
    </recommendedName>
</protein>
<keyword evidence="2" id="KW-0433">Leucine-rich repeat</keyword>
<evidence type="ECO:0000256" key="6">
    <source>
        <dbReference type="ARBA" id="ARBA00022989"/>
    </source>
</evidence>
<evidence type="ECO:0000313" key="10">
    <source>
        <dbReference type="Proteomes" id="UP001157418"/>
    </source>
</evidence>
<keyword evidence="10" id="KW-1185">Reference proteome</keyword>
<evidence type="ECO:0008006" key="11">
    <source>
        <dbReference type="Google" id="ProtNLM"/>
    </source>
</evidence>
<dbReference type="PRINTS" id="PR00019">
    <property type="entry name" value="LEURICHRPT"/>
</dbReference>
<comment type="subcellular location">
    <subcellularLocation>
        <location evidence="1">Membrane</location>
        <topology evidence="1">Single-pass type I membrane protein</topology>
    </subcellularLocation>
</comment>
<dbReference type="Pfam" id="PF00560">
    <property type="entry name" value="LRR_1"/>
    <property type="match status" value="6"/>
</dbReference>
<dbReference type="EMBL" id="CAKMRJ010005745">
    <property type="protein sequence ID" value="CAH1452661.1"/>
    <property type="molecule type" value="Genomic_DNA"/>
</dbReference>
<dbReference type="PANTHER" id="PTHR48063:SF103">
    <property type="entry name" value="LEUCINE-RICH RECEPTOR-LIKE KINASE FAMILY PROTEIN"/>
    <property type="match status" value="1"/>
</dbReference>
<evidence type="ECO:0000256" key="1">
    <source>
        <dbReference type="ARBA" id="ARBA00004479"/>
    </source>
</evidence>
<dbReference type="Proteomes" id="UP001157418">
    <property type="component" value="Unassembled WGS sequence"/>
</dbReference>
<evidence type="ECO:0000256" key="7">
    <source>
        <dbReference type="ARBA" id="ARBA00023136"/>
    </source>
</evidence>
<dbReference type="InterPro" id="IPR032675">
    <property type="entry name" value="LRR_dom_sf"/>
</dbReference>
<dbReference type="InterPro" id="IPR001611">
    <property type="entry name" value="Leu-rich_rpt"/>
</dbReference>
<proteinExistence type="predicted"/>
<dbReference type="SUPFAM" id="SSF52058">
    <property type="entry name" value="L domain-like"/>
    <property type="match status" value="1"/>
</dbReference>
<keyword evidence="5" id="KW-0677">Repeat</keyword>
<keyword evidence="6" id="KW-1133">Transmembrane helix</keyword>
<evidence type="ECO:0000256" key="4">
    <source>
        <dbReference type="ARBA" id="ARBA00022729"/>
    </source>
</evidence>
<accession>A0AAU9PSN9</accession>
<evidence type="ECO:0000313" key="9">
    <source>
        <dbReference type="EMBL" id="CAH1452661.1"/>
    </source>
</evidence>
<dbReference type="PANTHER" id="PTHR48063">
    <property type="entry name" value="LRR RECEPTOR-LIKE KINASE"/>
    <property type="match status" value="1"/>
</dbReference>
<dbReference type="Gene3D" id="3.80.10.10">
    <property type="entry name" value="Ribonuclease Inhibitor"/>
    <property type="match status" value="2"/>
</dbReference>
<organism evidence="9 10">
    <name type="scientific">Lactuca virosa</name>
    <dbReference type="NCBI Taxonomy" id="75947"/>
    <lineage>
        <taxon>Eukaryota</taxon>
        <taxon>Viridiplantae</taxon>
        <taxon>Streptophyta</taxon>
        <taxon>Embryophyta</taxon>
        <taxon>Tracheophyta</taxon>
        <taxon>Spermatophyta</taxon>
        <taxon>Magnoliopsida</taxon>
        <taxon>eudicotyledons</taxon>
        <taxon>Gunneridae</taxon>
        <taxon>Pentapetalae</taxon>
        <taxon>asterids</taxon>
        <taxon>campanulids</taxon>
        <taxon>Asterales</taxon>
        <taxon>Asteraceae</taxon>
        <taxon>Cichorioideae</taxon>
        <taxon>Cichorieae</taxon>
        <taxon>Lactucinae</taxon>
        <taxon>Lactuca</taxon>
    </lineage>
</organism>
<evidence type="ECO:0000256" key="3">
    <source>
        <dbReference type="ARBA" id="ARBA00022692"/>
    </source>
</evidence>
<keyword evidence="3" id="KW-0812">Transmembrane</keyword>
<dbReference type="GO" id="GO:0016020">
    <property type="term" value="C:membrane"/>
    <property type="evidence" value="ECO:0007669"/>
    <property type="project" value="UniProtKB-SubCell"/>
</dbReference>
<evidence type="ECO:0000256" key="8">
    <source>
        <dbReference type="ARBA" id="ARBA00023180"/>
    </source>
</evidence>
<evidence type="ECO:0000256" key="5">
    <source>
        <dbReference type="ARBA" id="ARBA00022737"/>
    </source>
</evidence>
<keyword evidence="4" id="KW-0732">Signal</keyword>
<evidence type="ECO:0000256" key="2">
    <source>
        <dbReference type="ARBA" id="ARBA00022614"/>
    </source>
</evidence>
<reference evidence="9 10" key="1">
    <citation type="submission" date="2022-01" db="EMBL/GenBank/DDBJ databases">
        <authorList>
            <person name="Xiong W."/>
            <person name="Schranz E."/>
        </authorList>
    </citation>
    <scope>NUCLEOTIDE SEQUENCE [LARGE SCALE GENOMIC DNA]</scope>
</reference>
<name>A0AAU9PSN9_9ASTR</name>
<dbReference type="FunFam" id="3.80.10.10:FF:000383">
    <property type="entry name" value="Leucine-rich repeat receptor protein kinase EMS1"/>
    <property type="match status" value="1"/>
</dbReference>
<gene>
    <name evidence="9" type="ORF">LVIROSA_LOCUS37950</name>
</gene>
<keyword evidence="7" id="KW-0472">Membrane</keyword>